<evidence type="ECO:0000313" key="3">
    <source>
        <dbReference type="Proteomes" id="UP001178507"/>
    </source>
</evidence>
<proteinExistence type="predicted"/>
<dbReference type="InterPro" id="IPR029063">
    <property type="entry name" value="SAM-dependent_MTases_sf"/>
</dbReference>
<name>A0AA36N5L9_9DINO</name>
<keyword evidence="3" id="KW-1185">Reference proteome</keyword>
<feature type="domain" description="Methyltransferase type 12" evidence="1">
    <location>
        <begin position="97"/>
        <end position="209"/>
    </location>
</feature>
<evidence type="ECO:0000313" key="2">
    <source>
        <dbReference type="EMBL" id="CAJ1393349.1"/>
    </source>
</evidence>
<dbReference type="EMBL" id="CAUJNA010002546">
    <property type="protein sequence ID" value="CAJ1393349.1"/>
    <property type="molecule type" value="Genomic_DNA"/>
</dbReference>
<organism evidence="2 3">
    <name type="scientific">Effrenium voratum</name>
    <dbReference type="NCBI Taxonomy" id="2562239"/>
    <lineage>
        <taxon>Eukaryota</taxon>
        <taxon>Sar</taxon>
        <taxon>Alveolata</taxon>
        <taxon>Dinophyceae</taxon>
        <taxon>Suessiales</taxon>
        <taxon>Symbiodiniaceae</taxon>
        <taxon>Effrenium</taxon>
    </lineage>
</organism>
<dbReference type="InterPro" id="IPR013217">
    <property type="entry name" value="Methyltransf_12"/>
</dbReference>
<accession>A0AA36N5L9</accession>
<dbReference type="Pfam" id="PF08242">
    <property type="entry name" value="Methyltransf_12"/>
    <property type="match status" value="1"/>
</dbReference>
<dbReference type="Gene3D" id="3.40.50.150">
    <property type="entry name" value="Vaccinia Virus protein VP39"/>
    <property type="match status" value="1"/>
</dbReference>
<comment type="caution">
    <text evidence="2">The sequence shown here is derived from an EMBL/GenBank/DDBJ whole genome shotgun (WGS) entry which is preliminary data.</text>
</comment>
<dbReference type="SUPFAM" id="SSF53335">
    <property type="entry name" value="S-adenosyl-L-methionine-dependent methyltransferases"/>
    <property type="match status" value="1"/>
</dbReference>
<gene>
    <name evidence="2" type="ORF">EVOR1521_LOCUS18239</name>
</gene>
<sequence length="267" mass="29914">MIISRGDSAMAAPRAARLVRLAPCRRRPVARAFGHLSSWTPAACAGGTLWRRAKATARGQRVRESGMPPVDYWEELLHPEPTLDALGFTSGRHVRAVEFGCGYGTFTVPAHGLAGTETSASFWAWIQVAQRVQKLHTFDIEEHMVETSRQRLAAAGLEARVELEVRDVLAQGYGLEAEADAVLLMNILHCQEPVQMLRQAAELLEDQGLVYAIHWRYDESTPRGPPMKIRPRPEQLADWAMQTGLLEVERGPIDCPPWHYGWTFRRA</sequence>
<dbReference type="Proteomes" id="UP001178507">
    <property type="component" value="Unassembled WGS sequence"/>
</dbReference>
<dbReference type="CDD" id="cd02440">
    <property type="entry name" value="AdoMet_MTases"/>
    <property type="match status" value="1"/>
</dbReference>
<reference evidence="2" key="1">
    <citation type="submission" date="2023-08" db="EMBL/GenBank/DDBJ databases">
        <authorList>
            <person name="Chen Y."/>
            <person name="Shah S."/>
            <person name="Dougan E. K."/>
            <person name="Thang M."/>
            <person name="Chan C."/>
        </authorList>
    </citation>
    <scope>NUCLEOTIDE SEQUENCE</scope>
</reference>
<protein>
    <recommendedName>
        <fullName evidence="1">Methyltransferase type 12 domain-containing protein</fullName>
    </recommendedName>
</protein>
<evidence type="ECO:0000259" key="1">
    <source>
        <dbReference type="Pfam" id="PF08242"/>
    </source>
</evidence>
<dbReference type="AlphaFoldDB" id="A0AA36N5L9"/>